<dbReference type="EMBL" id="HG994363">
    <property type="protein sequence ID" value="CAF2043253.1"/>
    <property type="molecule type" value="Genomic_DNA"/>
</dbReference>
<dbReference type="Proteomes" id="UP001295469">
    <property type="component" value="Chromosome A09"/>
</dbReference>
<reference evidence="1" key="1">
    <citation type="submission" date="2021-01" db="EMBL/GenBank/DDBJ databases">
        <authorList>
            <consortium name="Genoscope - CEA"/>
            <person name="William W."/>
        </authorList>
    </citation>
    <scope>NUCLEOTIDE SEQUENCE</scope>
</reference>
<gene>
    <name evidence="1" type="ORF">DARMORV10_A09P29550.1</name>
</gene>
<organism evidence="1">
    <name type="scientific">Brassica napus</name>
    <name type="common">Rape</name>
    <dbReference type="NCBI Taxonomy" id="3708"/>
    <lineage>
        <taxon>Eukaryota</taxon>
        <taxon>Viridiplantae</taxon>
        <taxon>Streptophyta</taxon>
        <taxon>Embryophyta</taxon>
        <taxon>Tracheophyta</taxon>
        <taxon>Spermatophyta</taxon>
        <taxon>Magnoliopsida</taxon>
        <taxon>eudicotyledons</taxon>
        <taxon>Gunneridae</taxon>
        <taxon>Pentapetalae</taxon>
        <taxon>rosids</taxon>
        <taxon>malvids</taxon>
        <taxon>Brassicales</taxon>
        <taxon>Brassicaceae</taxon>
        <taxon>Brassiceae</taxon>
        <taxon>Brassica</taxon>
    </lineage>
</organism>
<evidence type="ECO:0000313" key="1">
    <source>
        <dbReference type="EMBL" id="CAF2043253.1"/>
    </source>
</evidence>
<feature type="non-terminal residue" evidence="1">
    <location>
        <position position="1"/>
    </location>
</feature>
<name>A0A816P2H6_BRANA</name>
<proteinExistence type="predicted"/>
<sequence length="80" mass="9508">STSIEACKIVSPPCSNQHLPSSSFPKPKFIFLKPRFIFEFVWSFLMWILEKLGKLVCSWINVDVWLFIRYILKLFVKLVR</sequence>
<accession>A0A816P2H6</accession>
<protein>
    <submittedName>
        <fullName evidence="1">(rape) hypothetical protein</fullName>
    </submittedName>
</protein>
<dbReference type="AlphaFoldDB" id="A0A816P2H6"/>